<dbReference type="SUPFAM" id="SSF54001">
    <property type="entry name" value="Cysteine proteinases"/>
    <property type="match status" value="1"/>
</dbReference>
<dbReference type="SMART" id="SM00848">
    <property type="entry name" value="Inhibitor_I29"/>
    <property type="match status" value="1"/>
</dbReference>
<evidence type="ECO:0000313" key="3">
    <source>
        <dbReference type="Proteomes" id="UP001497522"/>
    </source>
</evidence>
<accession>A0ABP1AWL8</accession>
<dbReference type="Gene3D" id="1.10.287.2250">
    <property type="match status" value="1"/>
</dbReference>
<evidence type="ECO:0000313" key="2">
    <source>
        <dbReference type="EMBL" id="CAK9867004.1"/>
    </source>
</evidence>
<keyword evidence="3" id="KW-1185">Reference proteome</keyword>
<evidence type="ECO:0000259" key="1">
    <source>
        <dbReference type="SMART" id="SM00848"/>
    </source>
</evidence>
<gene>
    <name evidence="2" type="ORF">CSSPJE1EN2_LOCUS9999</name>
</gene>
<dbReference type="EMBL" id="OZ023717">
    <property type="protein sequence ID" value="CAK9867004.1"/>
    <property type="molecule type" value="Genomic_DNA"/>
</dbReference>
<sequence length="101" mass="11081">MIAKAALKGAEAQFRGFVREYGKVCATDEERQHRFKAFRHNLMKAVEHRALDPTAVHGVTEFSDLTEEEFAAQFLGLKVPEAIKNAPSSPDLPTGGLARGV</sequence>
<dbReference type="Proteomes" id="UP001497522">
    <property type="component" value="Chromosome 16"/>
</dbReference>
<dbReference type="Pfam" id="PF08246">
    <property type="entry name" value="Inhibitor_I29"/>
    <property type="match status" value="1"/>
</dbReference>
<reference evidence="2" key="1">
    <citation type="submission" date="2024-03" db="EMBL/GenBank/DDBJ databases">
        <authorList>
            <consortium name="ELIXIR-Norway"/>
            <consortium name="Elixir Norway"/>
        </authorList>
    </citation>
    <scope>NUCLEOTIDE SEQUENCE</scope>
</reference>
<feature type="domain" description="Cathepsin propeptide inhibitor" evidence="1">
    <location>
        <begin position="14"/>
        <end position="70"/>
    </location>
</feature>
<dbReference type="InterPro" id="IPR013201">
    <property type="entry name" value="Prot_inhib_I29"/>
</dbReference>
<protein>
    <recommendedName>
        <fullName evidence="1">Cathepsin propeptide inhibitor domain-containing protein</fullName>
    </recommendedName>
</protein>
<proteinExistence type="predicted"/>
<dbReference type="InterPro" id="IPR038765">
    <property type="entry name" value="Papain-like_cys_pep_sf"/>
</dbReference>
<organism evidence="2 3">
    <name type="scientific">Sphagnum jensenii</name>
    <dbReference type="NCBI Taxonomy" id="128206"/>
    <lineage>
        <taxon>Eukaryota</taxon>
        <taxon>Viridiplantae</taxon>
        <taxon>Streptophyta</taxon>
        <taxon>Embryophyta</taxon>
        <taxon>Bryophyta</taxon>
        <taxon>Sphagnophytina</taxon>
        <taxon>Sphagnopsida</taxon>
        <taxon>Sphagnales</taxon>
        <taxon>Sphagnaceae</taxon>
        <taxon>Sphagnum</taxon>
    </lineage>
</organism>
<name>A0ABP1AWL8_9BRYO</name>